<organism evidence="1">
    <name type="scientific">Rhizophora mucronata</name>
    <name type="common">Asiatic mangrove</name>
    <dbReference type="NCBI Taxonomy" id="61149"/>
    <lineage>
        <taxon>Eukaryota</taxon>
        <taxon>Viridiplantae</taxon>
        <taxon>Streptophyta</taxon>
        <taxon>Embryophyta</taxon>
        <taxon>Tracheophyta</taxon>
        <taxon>Spermatophyta</taxon>
        <taxon>Magnoliopsida</taxon>
        <taxon>eudicotyledons</taxon>
        <taxon>Gunneridae</taxon>
        <taxon>Pentapetalae</taxon>
        <taxon>rosids</taxon>
        <taxon>fabids</taxon>
        <taxon>Malpighiales</taxon>
        <taxon>Rhizophoraceae</taxon>
        <taxon>Rhizophora</taxon>
    </lineage>
</organism>
<reference evidence="1" key="1">
    <citation type="submission" date="2018-02" db="EMBL/GenBank/DDBJ databases">
        <title>Rhizophora mucronata_Transcriptome.</title>
        <authorList>
            <person name="Meera S.P."/>
            <person name="Sreeshan A."/>
            <person name="Augustine A."/>
        </authorList>
    </citation>
    <scope>NUCLEOTIDE SEQUENCE</scope>
    <source>
        <tissue evidence="1">Leaf</tissue>
    </source>
</reference>
<proteinExistence type="predicted"/>
<sequence>MGMDKALLLINGISGQIRRLHLILNIEISTLCSHAAGTILNWSHWEEAGVDMFSSPEKH</sequence>
<dbReference type="AlphaFoldDB" id="A0A2P2JJ09"/>
<evidence type="ECO:0000313" key="1">
    <source>
        <dbReference type="EMBL" id="MBW93415.1"/>
    </source>
</evidence>
<accession>A0A2P2JJ09</accession>
<dbReference type="EMBL" id="GGEC01012932">
    <property type="protein sequence ID" value="MBW93415.1"/>
    <property type="molecule type" value="Transcribed_RNA"/>
</dbReference>
<protein>
    <submittedName>
        <fullName evidence="1">Uncharacterized protein MANES_09G018100</fullName>
    </submittedName>
</protein>
<name>A0A2P2JJ09_RHIMU</name>